<protein>
    <recommendedName>
        <fullName evidence="8">Rhodopsin domain-containing protein</fullName>
    </recommendedName>
</protein>
<feature type="transmembrane region" description="Helical" evidence="7">
    <location>
        <begin position="49"/>
        <end position="74"/>
    </location>
</feature>
<feature type="domain" description="Rhodopsin" evidence="8">
    <location>
        <begin position="33"/>
        <end position="278"/>
    </location>
</feature>
<dbReference type="PANTHER" id="PTHR33048:SF155">
    <property type="entry name" value="INTEGRAL MEMBRANE PROTEIN"/>
    <property type="match status" value="1"/>
</dbReference>
<feature type="transmembrane region" description="Helical" evidence="7">
    <location>
        <begin position="86"/>
        <end position="107"/>
    </location>
</feature>
<evidence type="ECO:0000256" key="6">
    <source>
        <dbReference type="SAM" id="MobiDB-lite"/>
    </source>
</evidence>
<dbReference type="GO" id="GO:0016020">
    <property type="term" value="C:membrane"/>
    <property type="evidence" value="ECO:0007669"/>
    <property type="project" value="UniProtKB-SubCell"/>
</dbReference>
<gene>
    <name evidence="9" type="ORF">N7456_009857</name>
</gene>
<feature type="transmembrane region" description="Helical" evidence="7">
    <location>
        <begin position="128"/>
        <end position="151"/>
    </location>
</feature>
<dbReference type="OrthoDB" id="5331848at2759"/>
<evidence type="ECO:0000256" key="2">
    <source>
        <dbReference type="ARBA" id="ARBA00022692"/>
    </source>
</evidence>
<comment type="caution">
    <text evidence="9">The sequence shown here is derived from an EMBL/GenBank/DDBJ whole genome shotgun (WGS) entry which is preliminary data.</text>
</comment>
<feature type="compositionally biased region" description="Polar residues" evidence="6">
    <location>
        <begin position="342"/>
        <end position="351"/>
    </location>
</feature>
<dbReference type="Proteomes" id="UP001149165">
    <property type="component" value="Unassembled WGS sequence"/>
</dbReference>
<feature type="compositionally biased region" description="Basic and acidic residues" evidence="6">
    <location>
        <begin position="310"/>
        <end position="322"/>
    </location>
</feature>
<reference evidence="9" key="2">
    <citation type="journal article" date="2023" name="IMA Fungus">
        <title>Comparative genomic study of the Penicillium genus elucidates a diverse pangenome and 15 lateral gene transfer events.</title>
        <authorList>
            <person name="Petersen C."/>
            <person name="Sorensen T."/>
            <person name="Nielsen M.R."/>
            <person name="Sondergaard T.E."/>
            <person name="Sorensen J.L."/>
            <person name="Fitzpatrick D.A."/>
            <person name="Frisvad J.C."/>
            <person name="Nielsen K.L."/>
        </authorList>
    </citation>
    <scope>NUCLEOTIDE SEQUENCE</scope>
    <source>
        <strain evidence="9">IBT 30069</strain>
    </source>
</reference>
<comment type="similarity">
    <text evidence="5">Belongs to the SAT4 family.</text>
</comment>
<reference evidence="9" key="1">
    <citation type="submission" date="2022-11" db="EMBL/GenBank/DDBJ databases">
        <authorList>
            <person name="Petersen C."/>
        </authorList>
    </citation>
    <scope>NUCLEOTIDE SEQUENCE</scope>
    <source>
        <strain evidence="9">IBT 30069</strain>
    </source>
</reference>
<keyword evidence="2 7" id="KW-0812">Transmembrane</keyword>
<evidence type="ECO:0000256" key="7">
    <source>
        <dbReference type="SAM" id="Phobius"/>
    </source>
</evidence>
<dbReference type="InterPro" id="IPR052337">
    <property type="entry name" value="SAT4-like"/>
</dbReference>
<dbReference type="EMBL" id="JAPQKH010000006">
    <property type="protein sequence ID" value="KAJ5093996.1"/>
    <property type="molecule type" value="Genomic_DNA"/>
</dbReference>
<keyword evidence="3 7" id="KW-1133">Transmembrane helix</keyword>
<organism evidence="9 10">
    <name type="scientific">Penicillium angulare</name>
    <dbReference type="NCBI Taxonomy" id="116970"/>
    <lineage>
        <taxon>Eukaryota</taxon>
        <taxon>Fungi</taxon>
        <taxon>Dikarya</taxon>
        <taxon>Ascomycota</taxon>
        <taxon>Pezizomycotina</taxon>
        <taxon>Eurotiomycetes</taxon>
        <taxon>Eurotiomycetidae</taxon>
        <taxon>Eurotiales</taxon>
        <taxon>Aspergillaceae</taxon>
        <taxon>Penicillium</taxon>
    </lineage>
</organism>
<proteinExistence type="inferred from homology"/>
<dbReference type="Pfam" id="PF20684">
    <property type="entry name" value="Fung_rhodopsin"/>
    <property type="match status" value="1"/>
</dbReference>
<feature type="compositionally biased region" description="Polar residues" evidence="6">
    <location>
        <begin position="299"/>
        <end position="309"/>
    </location>
</feature>
<name>A0A9W9F5I9_9EURO</name>
<dbReference type="InterPro" id="IPR049326">
    <property type="entry name" value="Rhodopsin_dom_fungi"/>
</dbReference>
<feature type="transmembrane region" description="Helical" evidence="7">
    <location>
        <begin position="16"/>
        <end position="37"/>
    </location>
</feature>
<accession>A0A9W9F5I9</accession>
<evidence type="ECO:0000256" key="5">
    <source>
        <dbReference type="ARBA" id="ARBA00038359"/>
    </source>
</evidence>
<evidence type="ECO:0000313" key="10">
    <source>
        <dbReference type="Proteomes" id="UP001149165"/>
    </source>
</evidence>
<keyword evidence="4 7" id="KW-0472">Membrane</keyword>
<dbReference type="PANTHER" id="PTHR33048">
    <property type="entry name" value="PTH11-LIKE INTEGRAL MEMBRANE PROTEIN (AFU_ORTHOLOGUE AFUA_5G11245)"/>
    <property type="match status" value="1"/>
</dbReference>
<evidence type="ECO:0000256" key="1">
    <source>
        <dbReference type="ARBA" id="ARBA00004141"/>
    </source>
</evidence>
<feature type="transmembrane region" description="Helical" evidence="7">
    <location>
        <begin position="180"/>
        <end position="202"/>
    </location>
</feature>
<feature type="region of interest" description="Disordered" evidence="6">
    <location>
        <begin position="294"/>
        <end position="356"/>
    </location>
</feature>
<evidence type="ECO:0000256" key="3">
    <source>
        <dbReference type="ARBA" id="ARBA00022989"/>
    </source>
</evidence>
<evidence type="ECO:0000313" key="9">
    <source>
        <dbReference type="EMBL" id="KAJ5093996.1"/>
    </source>
</evidence>
<dbReference type="AlphaFoldDB" id="A0A9W9F5I9"/>
<feature type="transmembrane region" description="Helical" evidence="7">
    <location>
        <begin position="214"/>
        <end position="232"/>
    </location>
</feature>
<evidence type="ECO:0000259" key="8">
    <source>
        <dbReference type="Pfam" id="PF20684"/>
    </source>
</evidence>
<evidence type="ECO:0000256" key="4">
    <source>
        <dbReference type="ARBA" id="ARBA00023136"/>
    </source>
</evidence>
<sequence>MVVTTQNLDDDKGPKILAVVWTLTSFTLMMVVARVFIRLKMLKNFGIDDYLIVVAMVLGLAYCGATTASVYYGFGKHMVEVEEHGNLVMAMLLNNVSFLLGILSFTIPKIAVTSMLTRIMNPGLIQKIILWTLVSTAAAVSCICIVILFTMCDPPRALWTPALQASGEATCKSTWMLIDYAIFTGAISASVDLYLAFYPMTVLMKLQMSLRKRLALSAALGLGAIAAAMAIVKCTQLHGLADKSDYTYGTADLILWTNIEANVVAIASCIPTLQPLLEIILGKRTLGSYSNGNSGGYKKQSSNWNASTNDRSKRSAARKDDLAITNVESQESILRSDGGKNNHVQESSNEIHMSPIAIRRTDNFTVDYESRPQAGDGTHGSW</sequence>
<keyword evidence="10" id="KW-1185">Reference proteome</keyword>
<comment type="subcellular location">
    <subcellularLocation>
        <location evidence="1">Membrane</location>
        <topology evidence="1">Multi-pass membrane protein</topology>
    </subcellularLocation>
</comment>